<name>A0A098QWF0_9SPIO</name>
<feature type="domain" description="DhaL" evidence="2">
    <location>
        <begin position="7"/>
        <end position="197"/>
    </location>
</feature>
<keyword evidence="4" id="KW-1185">Reference proteome</keyword>
<protein>
    <recommendedName>
        <fullName evidence="2">DhaL domain-containing protein</fullName>
    </recommendedName>
</protein>
<dbReference type="OrthoDB" id="9780216at2"/>
<keyword evidence="1" id="KW-0446">Lipid-binding</keyword>
<evidence type="ECO:0000259" key="2">
    <source>
        <dbReference type="PROSITE" id="PS51480"/>
    </source>
</evidence>
<dbReference type="AlphaFoldDB" id="A0A098QWF0"/>
<reference evidence="3 4" key="1">
    <citation type="submission" date="2014-05" db="EMBL/GenBank/DDBJ databases">
        <title>De novo Genome Sequence of Spirocheata sp.</title>
        <authorList>
            <person name="Shivani Y."/>
            <person name="Subhash Y."/>
            <person name="Tushar L."/>
            <person name="Sasikala C."/>
            <person name="Ramana C.V."/>
        </authorList>
    </citation>
    <scope>NUCLEOTIDE SEQUENCE [LARGE SCALE GENOMIC DNA]</scope>
    <source>
        <strain evidence="3 4">JC230</strain>
    </source>
</reference>
<dbReference type="InterPro" id="IPR050270">
    <property type="entry name" value="DegV_domain_contain"/>
</dbReference>
<comment type="caution">
    <text evidence="3">The sequence shown here is derived from an EMBL/GenBank/DDBJ whole genome shotgun (WGS) entry which is preliminary data.</text>
</comment>
<dbReference type="InterPro" id="IPR003797">
    <property type="entry name" value="DegV"/>
</dbReference>
<dbReference type="InterPro" id="IPR036117">
    <property type="entry name" value="DhaL_dom_sf"/>
</dbReference>
<dbReference type="GO" id="GO:0008289">
    <property type="term" value="F:lipid binding"/>
    <property type="evidence" value="ECO:0007669"/>
    <property type="project" value="UniProtKB-KW"/>
</dbReference>
<dbReference type="Gene3D" id="3.40.50.10170">
    <property type="match status" value="1"/>
</dbReference>
<sequence length="597" mass="65388">MNFITGKQLYYAFAAGGEAVIAEREILNRMNVFPVPDGDTGSNLSYTLKSIIENTEIHNDAGATMRSLAQSALVGARGNSGILFAQFVNGMAEAVGDQSRITLEQFVDSVNHAVTRAYEAISNPVEGTMLTVMRDWAHSIKEELNHVKDYPNLFRRTLDRAKQSLQDTMYKLEHLRKAGVTDAGARGFVNFISGFHDFLEAGAEVDHLHDRPAISGSLAVDEDPHADLEDLEDLSFRFCTEGIVSGTDIAAGGVREALNDLGDSLIVAGGGPHARIHIHSNNPAEVFYRLKQFGTVSNQKVDDMFRQFQMMKSPKARIGLVIDSTCDLPPELLDEHQIHMAPLTINFGDSSFLDRLTLKSEQFYRLLDEESDFPTTSQPSPSIFSRLYGHLSSHYDSIIAVHISRPLSGTYNTSAQEASQIEGTKISVLDSKTISASLGLMVLEAAQAIEEGKSHEEVVELLDNLSHRTDMWVTTPSLNNFIRGGRVSKFKGGIGKLLGMRPIIGVTPEGASRFRDKAFSYKGALKKIIDQVIRGHQERGIQSFSVVHAAAQEEAEWVAREIEQATGVKSSFISEISPVLGAHAGLGAVNLGLLYKK</sequence>
<dbReference type="Pfam" id="PF02734">
    <property type="entry name" value="Dak2"/>
    <property type="match status" value="1"/>
</dbReference>
<proteinExistence type="predicted"/>
<evidence type="ECO:0000313" key="4">
    <source>
        <dbReference type="Proteomes" id="UP000029692"/>
    </source>
</evidence>
<dbReference type="Pfam" id="PF21645">
    <property type="entry name" value="FakA-like_M"/>
    <property type="match status" value="1"/>
</dbReference>
<dbReference type="NCBIfam" id="TIGR00762">
    <property type="entry name" value="DegV"/>
    <property type="match status" value="1"/>
</dbReference>
<evidence type="ECO:0000256" key="1">
    <source>
        <dbReference type="ARBA" id="ARBA00023121"/>
    </source>
</evidence>
<dbReference type="STRING" id="1480694.DC28_08565"/>
<dbReference type="Gene3D" id="3.30.1180.10">
    <property type="match status" value="1"/>
</dbReference>
<dbReference type="PROSITE" id="PS51482">
    <property type="entry name" value="DEGV"/>
    <property type="match status" value="1"/>
</dbReference>
<dbReference type="GO" id="GO:0004371">
    <property type="term" value="F:glycerone kinase activity"/>
    <property type="evidence" value="ECO:0007669"/>
    <property type="project" value="InterPro"/>
</dbReference>
<accession>A0A098QWF0</accession>
<dbReference type="SUPFAM" id="SSF101473">
    <property type="entry name" value="DhaL-like"/>
    <property type="match status" value="1"/>
</dbReference>
<gene>
    <name evidence="3" type="ORF">DC28_08565</name>
</gene>
<dbReference type="PANTHER" id="PTHR33434:SF2">
    <property type="entry name" value="FATTY ACID-BINDING PROTEIN TM_1468"/>
    <property type="match status" value="1"/>
</dbReference>
<dbReference type="GO" id="GO:0006071">
    <property type="term" value="P:glycerol metabolic process"/>
    <property type="evidence" value="ECO:0007669"/>
    <property type="project" value="InterPro"/>
</dbReference>
<dbReference type="PROSITE" id="PS51480">
    <property type="entry name" value="DHAL"/>
    <property type="match status" value="1"/>
</dbReference>
<dbReference type="SMART" id="SM01120">
    <property type="entry name" value="Dak2"/>
    <property type="match status" value="1"/>
</dbReference>
<dbReference type="Gene3D" id="1.25.40.340">
    <property type="match status" value="1"/>
</dbReference>
<dbReference type="InterPro" id="IPR048394">
    <property type="entry name" value="FakA-like_M"/>
</dbReference>
<organism evidence="3 4">
    <name type="scientific">Spirochaeta lutea</name>
    <dbReference type="NCBI Taxonomy" id="1480694"/>
    <lineage>
        <taxon>Bacteria</taxon>
        <taxon>Pseudomonadati</taxon>
        <taxon>Spirochaetota</taxon>
        <taxon>Spirochaetia</taxon>
        <taxon>Spirochaetales</taxon>
        <taxon>Spirochaetaceae</taxon>
        <taxon>Spirochaeta</taxon>
    </lineage>
</organism>
<dbReference type="SMART" id="SM01121">
    <property type="entry name" value="Dak1_2"/>
    <property type="match status" value="1"/>
</dbReference>
<dbReference type="Pfam" id="PF02645">
    <property type="entry name" value="DegV"/>
    <property type="match status" value="1"/>
</dbReference>
<dbReference type="eggNOG" id="COG1461">
    <property type="taxonomic scope" value="Bacteria"/>
</dbReference>
<dbReference type="InterPro" id="IPR043168">
    <property type="entry name" value="DegV_C"/>
</dbReference>
<dbReference type="PANTHER" id="PTHR33434">
    <property type="entry name" value="DEGV DOMAIN-CONTAINING PROTEIN DR_1986-RELATED"/>
    <property type="match status" value="1"/>
</dbReference>
<dbReference type="InterPro" id="IPR004007">
    <property type="entry name" value="DhaL_dom"/>
</dbReference>
<dbReference type="SUPFAM" id="SSF82549">
    <property type="entry name" value="DAK1/DegV-like"/>
    <property type="match status" value="1"/>
</dbReference>
<evidence type="ECO:0000313" key="3">
    <source>
        <dbReference type="EMBL" id="KGE71866.1"/>
    </source>
</evidence>
<dbReference type="Proteomes" id="UP000029692">
    <property type="component" value="Unassembled WGS sequence"/>
</dbReference>
<dbReference type="EMBL" id="JNUP01000064">
    <property type="protein sequence ID" value="KGE71866.1"/>
    <property type="molecule type" value="Genomic_DNA"/>
</dbReference>
<dbReference type="InterPro" id="IPR033470">
    <property type="entry name" value="FakA-like_C"/>
</dbReference>
<dbReference type="RefSeq" id="WP_037547695.1">
    <property type="nucleotide sequence ID" value="NZ_JNUP01000064.1"/>
</dbReference>